<proteinExistence type="predicted"/>
<feature type="region of interest" description="Disordered" evidence="2">
    <location>
        <begin position="268"/>
        <end position="298"/>
    </location>
</feature>
<name>A0AAV9NT61_9EURO</name>
<keyword evidence="1" id="KW-0175">Coiled coil</keyword>
<organism evidence="3 4">
    <name type="scientific">Exophiala bonariae</name>
    <dbReference type="NCBI Taxonomy" id="1690606"/>
    <lineage>
        <taxon>Eukaryota</taxon>
        <taxon>Fungi</taxon>
        <taxon>Dikarya</taxon>
        <taxon>Ascomycota</taxon>
        <taxon>Pezizomycotina</taxon>
        <taxon>Eurotiomycetes</taxon>
        <taxon>Chaetothyriomycetidae</taxon>
        <taxon>Chaetothyriales</taxon>
        <taxon>Herpotrichiellaceae</taxon>
        <taxon>Exophiala</taxon>
    </lineage>
</organism>
<feature type="coiled-coil region" evidence="1">
    <location>
        <begin position="239"/>
        <end position="266"/>
    </location>
</feature>
<gene>
    <name evidence="3" type="ORF">LTR84_005226</name>
</gene>
<dbReference type="GeneID" id="89973404"/>
<comment type="caution">
    <text evidence="3">The sequence shown here is derived from an EMBL/GenBank/DDBJ whole genome shotgun (WGS) entry which is preliminary data.</text>
</comment>
<dbReference type="EMBL" id="JAVRRD010000002">
    <property type="protein sequence ID" value="KAK5063150.1"/>
    <property type="molecule type" value="Genomic_DNA"/>
</dbReference>
<dbReference type="AlphaFoldDB" id="A0AAV9NT61"/>
<reference evidence="3 4" key="1">
    <citation type="submission" date="2023-08" db="EMBL/GenBank/DDBJ databases">
        <title>Black Yeasts Isolated from many extreme environments.</title>
        <authorList>
            <person name="Coleine C."/>
            <person name="Stajich J.E."/>
            <person name="Selbmann L."/>
        </authorList>
    </citation>
    <scope>NUCLEOTIDE SEQUENCE [LARGE SCALE GENOMIC DNA]</scope>
    <source>
        <strain evidence="3 4">CCFEE 5792</strain>
    </source>
</reference>
<evidence type="ECO:0000313" key="4">
    <source>
        <dbReference type="Proteomes" id="UP001358417"/>
    </source>
</evidence>
<sequence length="900" mass="98394">MTSTFRFDLAFAPGDSLCCDFYDPRRHLDADCNKLPSDLTRLLKHWVAERKLQNDPSTTSQALPAPSELSDETSSWSEESDWDGKSPASVPNGTERGDYITNIEGVPGFQAWVNQTAKSEATDAPDNEGRRNDIIQPEFMPHSLALGPDDMFCWISKSQFCFNDPFKAAFPELQRTLAKEQERKRLGEVRLVTSTYRPPGSSQPYFALATADGVCIASVPPATSDKFSRYAFHIGAVLRAKWTKRMSDLQTSYDDLTREAEAAIQVVISPQQTETREPNSSAEQEPAPQRSSKVTGTATGELSSSITALKHMRRTVQALLAIKEHCELNIVLSMHKDQMKSKDLDSRVDALLEESRTWAEDLQITANNLKVITTNQNNFIDGILGLIRAFQPVKPIAKPEANPSAEVTGQPNVEASEPLKPAVITVETKEEEGAGQSTTKSAKAESAEQPPVENQVVESPKEPTPIVQEGQTQPATTVDPKIQKSNKLDGVMEELRALLQHLKDAQSAFLKELTETIQNALEKPISAGVGEMKTTQQELNSLVKLLGSMRSEVIAAKKNLTAFDIVCDEKLPIGEGVNMLGQRYQEKVVALNAAAETLVEYIKDYDSTKTPLSDGIKKLLDELSTAKEDLKSAAGILRNTLTEVNTKLETSAEDAFDVATSLPSGISKLGEALISKDTQLKRAKTETSDSQAALNSAKATLTAAASGTYNPETSSLETGITALGEALRTATAEKTRLTGELEKLRNATGPVTPSGDSKPPLPPAVSAAISVWRSRVFVNETGRDAALAFHADFEEVKRFNPNIPDATWTDSKRQFDFYFPNKIQEKDVVTIKRILKLPNSDGSAAAKRSAESVAAYFHLDMSRFVGDNGTWVRKTDDLSGHVLAISAFGPYKWPQPPLPL</sequence>
<feature type="region of interest" description="Disordered" evidence="2">
    <location>
        <begin position="53"/>
        <end position="99"/>
    </location>
</feature>
<feature type="region of interest" description="Disordered" evidence="2">
    <location>
        <begin position="428"/>
        <end position="478"/>
    </location>
</feature>
<accession>A0AAV9NT61</accession>
<dbReference type="Proteomes" id="UP001358417">
    <property type="component" value="Unassembled WGS sequence"/>
</dbReference>
<evidence type="ECO:0000313" key="3">
    <source>
        <dbReference type="EMBL" id="KAK5063150.1"/>
    </source>
</evidence>
<keyword evidence="4" id="KW-1185">Reference proteome</keyword>
<dbReference type="RefSeq" id="XP_064711422.1">
    <property type="nucleotide sequence ID" value="XM_064848798.1"/>
</dbReference>
<evidence type="ECO:0000256" key="2">
    <source>
        <dbReference type="SAM" id="MobiDB-lite"/>
    </source>
</evidence>
<evidence type="ECO:0000256" key="1">
    <source>
        <dbReference type="SAM" id="Coils"/>
    </source>
</evidence>
<protein>
    <submittedName>
        <fullName evidence="3">Uncharacterized protein</fullName>
    </submittedName>
</protein>